<dbReference type="GO" id="GO:0033786">
    <property type="term" value="F:heptose-1-phosphate adenylyltransferase activity"/>
    <property type="evidence" value="ECO:0007669"/>
    <property type="project" value="UniProtKB-UniRule"/>
</dbReference>
<keyword evidence="5 11" id="KW-0547">Nucleotide-binding</keyword>
<feature type="region of interest" description="Ribokinase" evidence="11">
    <location>
        <begin position="1"/>
        <end position="308"/>
    </location>
</feature>
<dbReference type="AlphaFoldDB" id="B9L6V2"/>
<keyword evidence="6 11" id="KW-0418">Kinase</keyword>
<feature type="domain" description="Cytidyltransferase-like" evidence="13">
    <location>
        <begin position="335"/>
        <end position="443"/>
    </location>
</feature>
<feature type="domain" description="Carbohydrate kinase PfkB" evidence="12">
    <location>
        <begin position="2"/>
        <end position="292"/>
    </location>
</feature>
<proteinExistence type="inferred from homology"/>
<dbReference type="InterPro" id="IPR014729">
    <property type="entry name" value="Rossmann-like_a/b/a_fold"/>
</dbReference>
<keyword evidence="15" id="KW-1185">Reference proteome</keyword>
<evidence type="ECO:0000256" key="5">
    <source>
        <dbReference type="ARBA" id="ARBA00022741"/>
    </source>
</evidence>
<evidence type="ECO:0000259" key="12">
    <source>
        <dbReference type="Pfam" id="PF00294"/>
    </source>
</evidence>
<dbReference type="EMBL" id="CP001279">
    <property type="protein sequence ID" value="ACM92540.1"/>
    <property type="molecule type" value="Genomic_DNA"/>
</dbReference>
<dbReference type="CDD" id="cd01172">
    <property type="entry name" value="RfaE_like"/>
    <property type="match status" value="1"/>
</dbReference>
<dbReference type="UniPathway" id="UPA00356">
    <property type="reaction ID" value="UER00437"/>
</dbReference>
<comment type="similarity">
    <text evidence="11">In the N-terminal section; belongs to the carbohydrate kinase PfkB family.</text>
</comment>
<evidence type="ECO:0000256" key="9">
    <source>
        <dbReference type="ARBA" id="ARBA00023277"/>
    </source>
</evidence>
<dbReference type="STRING" id="598659.NAMH_1710"/>
<dbReference type="HAMAP" id="MF_01603">
    <property type="entry name" value="HldE"/>
    <property type="match status" value="1"/>
</dbReference>
<dbReference type="NCBIfam" id="TIGR00125">
    <property type="entry name" value="cyt_tran_rel"/>
    <property type="match status" value="1"/>
</dbReference>
<dbReference type="eggNOG" id="COG2870">
    <property type="taxonomic scope" value="Bacteria"/>
</dbReference>
<dbReference type="PANTHER" id="PTHR46969:SF1">
    <property type="entry name" value="BIFUNCTIONAL PROTEIN HLDE"/>
    <property type="match status" value="1"/>
</dbReference>
<dbReference type="EC" id="2.7.1.167" evidence="11"/>
<evidence type="ECO:0000256" key="11">
    <source>
        <dbReference type="HAMAP-Rule" id="MF_01603"/>
    </source>
</evidence>
<dbReference type="RefSeq" id="WP_012663911.1">
    <property type="nucleotide sequence ID" value="NC_012115.1"/>
</dbReference>
<keyword evidence="4 11" id="KW-0548">Nucleotidyltransferase</keyword>
<comment type="subunit">
    <text evidence="11">Homodimer.</text>
</comment>
<evidence type="ECO:0000256" key="6">
    <source>
        <dbReference type="ARBA" id="ARBA00022777"/>
    </source>
</evidence>
<evidence type="ECO:0000256" key="3">
    <source>
        <dbReference type="ARBA" id="ARBA00022679"/>
    </source>
</evidence>
<dbReference type="KEGG" id="nam:NAMH_1710"/>
<feature type="binding site" evidence="11">
    <location>
        <begin position="186"/>
        <end position="189"/>
    </location>
    <ligand>
        <name>ATP</name>
        <dbReference type="ChEBI" id="CHEBI:30616"/>
    </ligand>
</feature>
<dbReference type="OrthoDB" id="9802794at2"/>
<evidence type="ECO:0000313" key="15">
    <source>
        <dbReference type="Proteomes" id="UP000000448"/>
    </source>
</evidence>
<gene>
    <name evidence="11" type="primary">hldE</name>
    <name evidence="14" type="ordered locus">NAMH_1710</name>
</gene>
<evidence type="ECO:0000256" key="2">
    <source>
        <dbReference type="ARBA" id="ARBA00003753"/>
    </source>
</evidence>
<dbReference type="EC" id="2.7.7.70" evidence="11"/>
<dbReference type="PANTHER" id="PTHR46969">
    <property type="entry name" value="BIFUNCTIONAL PROTEIN HLDE"/>
    <property type="match status" value="1"/>
</dbReference>
<dbReference type="InterPro" id="IPR011914">
    <property type="entry name" value="RfaE_dom_II"/>
</dbReference>
<dbReference type="InterPro" id="IPR011611">
    <property type="entry name" value="PfkB_dom"/>
</dbReference>
<evidence type="ECO:0000256" key="4">
    <source>
        <dbReference type="ARBA" id="ARBA00022695"/>
    </source>
</evidence>
<comment type="pathway">
    <text evidence="11">Nucleotide-sugar biosynthesis; ADP-L-glycero-beta-D-manno-heptose biosynthesis; ADP-L-glycero-beta-D-manno-heptose from D-glycero-beta-D-manno-heptose 7-phosphate: step 1/4.</text>
</comment>
<dbReference type="Pfam" id="PF01467">
    <property type="entry name" value="CTP_transf_like"/>
    <property type="match status" value="1"/>
</dbReference>
<keyword evidence="8 11" id="KW-0511">Multifunctional enzyme</keyword>
<dbReference type="InterPro" id="IPR029056">
    <property type="entry name" value="Ribokinase-like"/>
</dbReference>
<evidence type="ECO:0000259" key="13">
    <source>
        <dbReference type="Pfam" id="PF01467"/>
    </source>
</evidence>
<accession>B9L6V2</accession>
<sequence length="462" mass="51781">MIAVIGDFMIDHYLWGRSDRISPEAPVPVVEVIKEEDRLGGAGNVVNNLLALGSDVLVSTVIGKNSERLLELLKEKNIDTSGIFIDESRETIIKSRVIASNHQVIRYDKETKTPISSEYEEKILKYLDENIEKIDLILLSDYEKGVLTKSLTQKIIKLANRNNKKLIIDPKKDFSKYINAWMIKPNKKELSTAAGMDINTEEDLIKAGWKVKKELNLDFLLVTLSEEGMALFGEEYIKIPTIAKEVYDVTGAGDTVLASLGYYLSKSEDLVEAMNFANAAAAVVVSKIGSATVTLEEIEETERRIDNSVDYKIVDFEKIAHIANDLRAQNKKIVFTNGCFDILHLGHVKYLQKAKALGDKLIVGVNSNDSVSRLKGPERPVNDEYDRAYLLASLEVVDFVVVFDEDTPYELIKRIKPDVLVKGKDYEGKVVVGSDIAKEVKLIDFVDGKSTTNIIKKMRMEN</sequence>
<dbReference type="HOGENOM" id="CLU_021150_2_1_7"/>
<comment type="similarity">
    <text evidence="11">In the C-terminal section; belongs to the cytidylyltransferase family.</text>
</comment>
<comment type="function">
    <text evidence="2 11">Catalyzes the ADP transfer from ATP to D-glycero-beta-D-manno-heptose 1-phosphate, yielding ADP-D-glycero-beta-D-manno-heptose.</text>
</comment>
<dbReference type="Gene3D" id="3.40.1190.20">
    <property type="match status" value="1"/>
</dbReference>
<organism evidence="14 15">
    <name type="scientific">Nautilia profundicola (strain ATCC BAA-1463 / DSM 18972 / AmH)</name>
    <dbReference type="NCBI Taxonomy" id="598659"/>
    <lineage>
        <taxon>Bacteria</taxon>
        <taxon>Pseudomonadati</taxon>
        <taxon>Campylobacterota</taxon>
        <taxon>Epsilonproteobacteria</taxon>
        <taxon>Nautiliales</taxon>
        <taxon>Nautiliaceae</taxon>
        <taxon>Nautilia</taxon>
    </lineage>
</organism>
<feature type="active site" evidence="11">
    <location>
        <position position="254"/>
    </location>
</feature>
<protein>
    <recommendedName>
        <fullName evidence="11">Bifunctional protein HldE</fullName>
    </recommendedName>
    <domain>
        <recommendedName>
            <fullName evidence="11">D-beta-D-heptose 7-phosphate kinase</fullName>
            <ecNumber evidence="11">2.7.1.167</ecNumber>
        </recommendedName>
        <alternativeName>
            <fullName evidence="11">D-beta-D-heptose 7-phosphotransferase</fullName>
        </alternativeName>
        <alternativeName>
            <fullName evidence="11">D-glycero-beta-D-manno-heptose-7-phosphate kinase</fullName>
        </alternativeName>
    </domain>
    <domain>
        <recommendedName>
            <fullName evidence="11">D-beta-D-heptose 1-phosphate adenylyltransferase</fullName>
            <ecNumber evidence="11">2.7.7.70</ecNumber>
        </recommendedName>
        <alternativeName>
            <fullName evidence="11">D-glycero-beta-D-manno-heptose 1-phosphate adenylyltransferase</fullName>
        </alternativeName>
    </domain>
</protein>
<dbReference type="InterPro" id="IPR023030">
    <property type="entry name" value="Bifunc_HldE"/>
</dbReference>
<dbReference type="GO" id="GO:0097171">
    <property type="term" value="P:ADP-L-glycero-beta-D-manno-heptose biosynthetic process"/>
    <property type="evidence" value="ECO:0007669"/>
    <property type="project" value="UniProtKB-UniPathway"/>
</dbReference>
<keyword evidence="3 11" id="KW-0808">Transferase</keyword>
<dbReference type="InterPro" id="IPR011913">
    <property type="entry name" value="RfaE_dom_I"/>
</dbReference>
<dbReference type="NCBIfam" id="TIGR02198">
    <property type="entry name" value="rfaE_dom_I"/>
    <property type="match status" value="1"/>
</dbReference>
<evidence type="ECO:0000256" key="10">
    <source>
        <dbReference type="ARBA" id="ARBA00047428"/>
    </source>
</evidence>
<comment type="catalytic activity">
    <reaction evidence="10 11">
        <text>D-glycero-beta-D-manno-heptose 1-phosphate + ATP + H(+) = ADP-D-glycero-beta-D-manno-heptose + diphosphate</text>
        <dbReference type="Rhea" id="RHEA:27465"/>
        <dbReference type="ChEBI" id="CHEBI:15378"/>
        <dbReference type="ChEBI" id="CHEBI:30616"/>
        <dbReference type="ChEBI" id="CHEBI:33019"/>
        <dbReference type="ChEBI" id="CHEBI:59967"/>
        <dbReference type="ChEBI" id="CHEBI:61593"/>
        <dbReference type="EC" id="2.7.7.70"/>
    </reaction>
</comment>
<dbReference type="SUPFAM" id="SSF53613">
    <property type="entry name" value="Ribokinase-like"/>
    <property type="match status" value="1"/>
</dbReference>
<name>B9L6V2_NAUPA</name>
<comment type="function">
    <text evidence="1 11">Catalyzes the phosphorylation of D-glycero-D-manno-heptose 7-phosphate at the C-1 position to selectively form D-glycero-beta-D-manno-heptose-1,7-bisphosphate.</text>
</comment>
<feature type="region of interest" description="Cytidylyltransferase" evidence="11">
    <location>
        <begin position="335"/>
        <end position="462"/>
    </location>
</feature>
<evidence type="ECO:0000256" key="1">
    <source>
        <dbReference type="ARBA" id="ARBA00002319"/>
    </source>
</evidence>
<evidence type="ECO:0000313" key="14">
    <source>
        <dbReference type="EMBL" id="ACM92540.1"/>
    </source>
</evidence>
<dbReference type="SUPFAM" id="SSF52374">
    <property type="entry name" value="Nucleotidylyl transferase"/>
    <property type="match status" value="1"/>
</dbReference>
<keyword evidence="7 11" id="KW-0067">ATP-binding</keyword>
<dbReference type="eggNOG" id="COG0615">
    <property type="taxonomic scope" value="Bacteria"/>
</dbReference>
<keyword evidence="9 11" id="KW-0119">Carbohydrate metabolism</keyword>
<dbReference type="GO" id="GO:0033785">
    <property type="term" value="F:heptose 7-phosphate kinase activity"/>
    <property type="evidence" value="ECO:0007669"/>
    <property type="project" value="UniProtKB-UniRule"/>
</dbReference>
<dbReference type="Gene3D" id="3.40.50.620">
    <property type="entry name" value="HUPs"/>
    <property type="match status" value="1"/>
</dbReference>
<dbReference type="InterPro" id="IPR004821">
    <property type="entry name" value="Cyt_trans-like"/>
</dbReference>
<evidence type="ECO:0000256" key="7">
    <source>
        <dbReference type="ARBA" id="ARBA00022840"/>
    </source>
</evidence>
<comment type="catalytic activity">
    <reaction evidence="11">
        <text>D-glycero-beta-D-manno-heptose 7-phosphate + ATP = D-glycero-beta-D-manno-heptose 1,7-bisphosphate + ADP + H(+)</text>
        <dbReference type="Rhea" id="RHEA:27473"/>
        <dbReference type="ChEBI" id="CHEBI:15378"/>
        <dbReference type="ChEBI" id="CHEBI:30616"/>
        <dbReference type="ChEBI" id="CHEBI:60204"/>
        <dbReference type="ChEBI" id="CHEBI:60208"/>
        <dbReference type="ChEBI" id="CHEBI:456216"/>
        <dbReference type="EC" id="2.7.1.167"/>
    </reaction>
</comment>
<dbReference type="GO" id="GO:0005524">
    <property type="term" value="F:ATP binding"/>
    <property type="evidence" value="ECO:0007669"/>
    <property type="project" value="UniProtKB-UniRule"/>
</dbReference>
<reference evidence="14 15" key="1">
    <citation type="journal article" date="2009" name="PLoS Genet.">
        <title>Adaptations to submarine hydrothermal environments exemplified by the genome of Nautilia profundicola.</title>
        <authorList>
            <person name="Campbell B.J."/>
            <person name="Smith J.L."/>
            <person name="Hanson T.E."/>
            <person name="Klotz M.G."/>
            <person name="Stein L.Y."/>
            <person name="Lee C.K."/>
            <person name="Wu D."/>
            <person name="Robinson J.M."/>
            <person name="Khouri H.M."/>
            <person name="Eisen J.A."/>
            <person name="Cary S.C."/>
        </authorList>
    </citation>
    <scope>NUCLEOTIDE SEQUENCE [LARGE SCALE GENOMIC DNA]</scope>
    <source>
        <strain evidence="15">ATCC BAA-1463 / DSM 18972 / AmH</strain>
    </source>
</reference>
<dbReference type="Proteomes" id="UP000000448">
    <property type="component" value="Chromosome"/>
</dbReference>
<comment type="pathway">
    <text evidence="11">Nucleotide-sugar biosynthesis; ADP-L-glycero-beta-D-manno-heptose biosynthesis; ADP-L-glycero-beta-D-manno-heptose from D-glycero-beta-D-manno-heptose 7-phosphate: step 3/4.</text>
</comment>
<evidence type="ECO:0000256" key="8">
    <source>
        <dbReference type="ARBA" id="ARBA00023268"/>
    </source>
</evidence>
<dbReference type="GO" id="GO:0016773">
    <property type="term" value="F:phosphotransferase activity, alcohol group as acceptor"/>
    <property type="evidence" value="ECO:0007669"/>
    <property type="project" value="InterPro"/>
</dbReference>
<dbReference type="GO" id="GO:0005829">
    <property type="term" value="C:cytosol"/>
    <property type="evidence" value="ECO:0007669"/>
    <property type="project" value="TreeGrafter"/>
</dbReference>
<dbReference type="NCBIfam" id="TIGR02199">
    <property type="entry name" value="rfaE_dom_II"/>
    <property type="match status" value="1"/>
</dbReference>
<dbReference type="Pfam" id="PF00294">
    <property type="entry name" value="PfkB"/>
    <property type="match status" value="1"/>
</dbReference>